<evidence type="ECO:0000313" key="1">
    <source>
        <dbReference type="EMBL" id="GEV87861.1"/>
    </source>
</evidence>
<comment type="caution">
    <text evidence="1">The sequence shown here is derived from an EMBL/GenBank/DDBJ whole genome shotgun (WGS) entry which is preliminary data.</text>
</comment>
<organism evidence="1">
    <name type="scientific">Tanacetum cinerariifolium</name>
    <name type="common">Dalmatian daisy</name>
    <name type="synonym">Chrysanthemum cinerariifolium</name>
    <dbReference type="NCBI Taxonomy" id="118510"/>
    <lineage>
        <taxon>Eukaryota</taxon>
        <taxon>Viridiplantae</taxon>
        <taxon>Streptophyta</taxon>
        <taxon>Embryophyta</taxon>
        <taxon>Tracheophyta</taxon>
        <taxon>Spermatophyta</taxon>
        <taxon>Magnoliopsida</taxon>
        <taxon>eudicotyledons</taxon>
        <taxon>Gunneridae</taxon>
        <taxon>Pentapetalae</taxon>
        <taxon>asterids</taxon>
        <taxon>campanulids</taxon>
        <taxon>Asterales</taxon>
        <taxon>Asteraceae</taxon>
        <taxon>Asteroideae</taxon>
        <taxon>Anthemideae</taxon>
        <taxon>Anthemidinae</taxon>
        <taxon>Tanacetum</taxon>
    </lineage>
</organism>
<dbReference type="EMBL" id="BKCJ010037323">
    <property type="protein sequence ID" value="GEV87861.1"/>
    <property type="molecule type" value="Genomic_DNA"/>
</dbReference>
<protein>
    <submittedName>
        <fullName evidence="1">Uncharacterized protein</fullName>
    </submittedName>
</protein>
<accession>A0A699GRD5</accession>
<feature type="non-terminal residue" evidence="1">
    <location>
        <position position="72"/>
    </location>
</feature>
<proteinExistence type="predicted"/>
<dbReference type="AlphaFoldDB" id="A0A699GRD5"/>
<gene>
    <name evidence="1" type="ORF">Tci_159838</name>
</gene>
<sequence length="72" mass="7649">MKPGHEKEKGDCLSWGEMVEVMGSRVVMEMGEKMAEKGVGKKGGKHCAGHSVLNMNVTGVSTIGDFTTLVPV</sequence>
<name>A0A699GRD5_TANCI</name>
<reference evidence="1" key="1">
    <citation type="journal article" date="2019" name="Sci. Rep.">
        <title>Draft genome of Tanacetum cinerariifolium, the natural source of mosquito coil.</title>
        <authorList>
            <person name="Yamashiro T."/>
            <person name="Shiraishi A."/>
            <person name="Satake H."/>
            <person name="Nakayama K."/>
        </authorList>
    </citation>
    <scope>NUCLEOTIDE SEQUENCE</scope>
</reference>